<dbReference type="STRING" id="4846.A0A367JMM2"/>
<keyword evidence="3" id="KW-0564">Palmitate</keyword>
<evidence type="ECO:0000313" key="9">
    <source>
        <dbReference type="Proteomes" id="UP000253551"/>
    </source>
</evidence>
<keyword evidence="7" id="KW-0472">Membrane</keyword>
<feature type="transmembrane region" description="Helical" evidence="7">
    <location>
        <begin position="30"/>
        <end position="57"/>
    </location>
</feature>
<feature type="transmembrane region" description="Helical" evidence="7">
    <location>
        <begin position="63"/>
        <end position="80"/>
    </location>
</feature>
<dbReference type="Proteomes" id="UP000253551">
    <property type="component" value="Unassembled WGS sequence"/>
</dbReference>
<dbReference type="GO" id="GO:0005783">
    <property type="term" value="C:endoplasmic reticulum"/>
    <property type="evidence" value="ECO:0007669"/>
    <property type="project" value="TreeGrafter"/>
</dbReference>
<evidence type="ECO:0000256" key="6">
    <source>
        <dbReference type="ARBA" id="ARBA00048048"/>
    </source>
</evidence>
<gene>
    <name evidence="8" type="primary">ZDHHC14</name>
    <name evidence="8" type="ORF">CU098_010673</name>
</gene>
<dbReference type="PANTHER" id="PTHR22883:SF43">
    <property type="entry name" value="PALMITOYLTRANSFERASE APP"/>
    <property type="match status" value="1"/>
</dbReference>
<feature type="non-terminal residue" evidence="8">
    <location>
        <position position="157"/>
    </location>
</feature>
<proteinExistence type="inferred from homology"/>
<evidence type="ECO:0000256" key="5">
    <source>
        <dbReference type="ARBA" id="ARBA00023463"/>
    </source>
</evidence>
<name>A0A367JMM2_RHIST</name>
<comment type="catalytic activity">
    <reaction evidence="6">
        <text>L-cysteinyl-[protein] + hexadecanoyl-CoA = S-hexadecanoyl-L-cysteinyl-[protein] + CoA</text>
        <dbReference type="Rhea" id="RHEA:36683"/>
        <dbReference type="Rhea" id="RHEA-COMP:10131"/>
        <dbReference type="Rhea" id="RHEA-COMP:11032"/>
        <dbReference type="ChEBI" id="CHEBI:29950"/>
        <dbReference type="ChEBI" id="CHEBI:57287"/>
        <dbReference type="ChEBI" id="CHEBI:57379"/>
        <dbReference type="ChEBI" id="CHEBI:74151"/>
        <dbReference type="EC" id="2.3.1.225"/>
    </reaction>
</comment>
<dbReference type="EMBL" id="PJQM01003039">
    <property type="protein sequence ID" value="RCH91145.1"/>
    <property type="molecule type" value="Genomic_DNA"/>
</dbReference>
<dbReference type="EC" id="2.3.1.225" evidence="2"/>
<dbReference type="PANTHER" id="PTHR22883">
    <property type="entry name" value="ZINC FINGER DHHC DOMAIN CONTAINING PROTEIN"/>
    <property type="match status" value="1"/>
</dbReference>
<keyword evidence="7" id="KW-0812">Transmembrane</keyword>
<comment type="subcellular location">
    <subcellularLocation>
        <location evidence="1">Endomembrane system</location>
        <topology evidence="1">Multi-pass membrane protein</topology>
    </subcellularLocation>
</comment>
<sequence>MKKTTKKRNYQLYIGKTLFFCGGRLMTSRAIWAFSVSILFLLAPSILFLIFTCPWLWYQISPAIPIIFAYLLILALASMLKTSWTDPGILPRDLDKSALPQETYGYPYSSLSDYSLVPSPKDVIIKGMSVRLKYCETCCIYRPPRASHCKQCDNCVG</sequence>
<evidence type="ECO:0000256" key="7">
    <source>
        <dbReference type="SAM" id="Phobius"/>
    </source>
</evidence>
<evidence type="ECO:0000256" key="2">
    <source>
        <dbReference type="ARBA" id="ARBA00012210"/>
    </source>
</evidence>
<keyword evidence="9" id="KW-1185">Reference proteome</keyword>
<accession>A0A367JMM2</accession>
<evidence type="ECO:0000256" key="3">
    <source>
        <dbReference type="ARBA" id="ARBA00023139"/>
    </source>
</evidence>
<evidence type="ECO:0000256" key="1">
    <source>
        <dbReference type="ARBA" id="ARBA00004127"/>
    </source>
</evidence>
<keyword evidence="8" id="KW-0808">Transferase</keyword>
<evidence type="ECO:0000313" key="8">
    <source>
        <dbReference type="EMBL" id="RCH91145.1"/>
    </source>
</evidence>
<evidence type="ECO:0000256" key="4">
    <source>
        <dbReference type="ARBA" id="ARBA00023288"/>
    </source>
</evidence>
<dbReference type="GO" id="GO:0006612">
    <property type="term" value="P:protein targeting to membrane"/>
    <property type="evidence" value="ECO:0007669"/>
    <property type="project" value="TreeGrafter"/>
</dbReference>
<dbReference type="OrthoDB" id="9909019at2759"/>
<dbReference type="InterPro" id="IPR039859">
    <property type="entry name" value="PFA4/ZDH16/20/ERF2-like"/>
</dbReference>
<protein>
    <recommendedName>
        <fullName evidence="2">protein S-acyltransferase</fullName>
        <ecNumber evidence="2">2.3.1.225</ecNumber>
    </recommendedName>
</protein>
<dbReference type="PROSITE" id="PS50216">
    <property type="entry name" value="DHHC"/>
    <property type="match status" value="1"/>
</dbReference>
<comment type="caution">
    <text evidence="8">The sequence shown here is derived from an EMBL/GenBank/DDBJ whole genome shotgun (WGS) entry which is preliminary data.</text>
</comment>
<organism evidence="8 9">
    <name type="scientific">Rhizopus stolonifer</name>
    <name type="common">Rhizopus nigricans</name>
    <dbReference type="NCBI Taxonomy" id="4846"/>
    <lineage>
        <taxon>Eukaryota</taxon>
        <taxon>Fungi</taxon>
        <taxon>Fungi incertae sedis</taxon>
        <taxon>Mucoromycota</taxon>
        <taxon>Mucoromycotina</taxon>
        <taxon>Mucoromycetes</taxon>
        <taxon>Mucorales</taxon>
        <taxon>Mucorineae</taxon>
        <taxon>Rhizopodaceae</taxon>
        <taxon>Rhizopus</taxon>
    </lineage>
</organism>
<dbReference type="GO" id="GO:0019706">
    <property type="term" value="F:protein-cysteine S-palmitoyltransferase activity"/>
    <property type="evidence" value="ECO:0007669"/>
    <property type="project" value="UniProtKB-EC"/>
</dbReference>
<keyword evidence="4" id="KW-0449">Lipoprotein</keyword>
<keyword evidence="7" id="KW-1133">Transmembrane helix</keyword>
<reference evidence="8 9" key="1">
    <citation type="journal article" date="2018" name="G3 (Bethesda)">
        <title>Phylogenetic and Phylogenomic Definition of Rhizopus Species.</title>
        <authorList>
            <person name="Gryganskyi A.P."/>
            <person name="Golan J."/>
            <person name="Dolatabadi S."/>
            <person name="Mondo S."/>
            <person name="Robb S."/>
            <person name="Idnurm A."/>
            <person name="Muszewska A."/>
            <person name="Steczkiewicz K."/>
            <person name="Masonjones S."/>
            <person name="Liao H.L."/>
            <person name="Gajdeczka M.T."/>
            <person name="Anike F."/>
            <person name="Vuek A."/>
            <person name="Anishchenko I.M."/>
            <person name="Voigt K."/>
            <person name="de Hoog G.S."/>
            <person name="Smith M.E."/>
            <person name="Heitman J."/>
            <person name="Vilgalys R."/>
            <person name="Stajich J.E."/>
        </authorList>
    </citation>
    <scope>NUCLEOTIDE SEQUENCE [LARGE SCALE GENOMIC DNA]</scope>
    <source>
        <strain evidence="8 9">LSU 92-RS-03</strain>
    </source>
</reference>
<dbReference type="AlphaFoldDB" id="A0A367JMM2"/>
<dbReference type="GO" id="GO:0005794">
    <property type="term" value="C:Golgi apparatus"/>
    <property type="evidence" value="ECO:0007669"/>
    <property type="project" value="TreeGrafter"/>
</dbReference>
<comment type="similarity">
    <text evidence="5">Belongs to the DHHC palmitoyltransferase family. ERF2/ZDHHC9 subfamily.</text>
</comment>